<name>A0A1H1H1U9_9PSED</name>
<organism evidence="2 4">
    <name type="scientific">Pseudomonas grimontii</name>
    <dbReference type="NCBI Taxonomy" id="129847"/>
    <lineage>
        <taxon>Bacteria</taxon>
        <taxon>Pseudomonadati</taxon>
        <taxon>Pseudomonadota</taxon>
        <taxon>Gammaproteobacteria</taxon>
        <taxon>Pseudomonadales</taxon>
        <taxon>Pseudomonadaceae</taxon>
        <taxon>Pseudomonas</taxon>
    </lineage>
</organism>
<reference evidence="2 4" key="2">
    <citation type="submission" date="2019-06" db="EMBL/GenBank/DDBJ databases">
        <title>Pseudomonas bimorpha sp. nov. isolated from bovine raw milk and skim milk concentrate.</title>
        <authorList>
            <person name="Hofmann K."/>
            <person name="Huptas C."/>
            <person name="Doll E."/>
            <person name="Scherer S."/>
            <person name="Wenning M."/>
        </authorList>
    </citation>
    <scope>NUCLEOTIDE SEQUENCE [LARGE SCALE GENOMIC DNA]</scope>
    <source>
        <strain evidence="2 4">DSM 17515</strain>
    </source>
</reference>
<dbReference type="EMBL" id="FNKM01000002">
    <property type="protein sequence ID" value="SDR19359.1"/>
    <property type="molecule type" value="Genomic_DNA"/>
</dbReference>
<dbReference type="OrthoDB" id="8908912at2"/>
<protein>
    <submittedName>
        <fullName evidence="2">Uncharacterized protein</fullName>
    </submittedName>
</protein>
<evidence type="ECO:0000313" key="4">
    <source>
        <dbReference type="Proteomes" id="UP000317267"/>
    </source>
</evidence>
<comment type="caution">
    <text evidence="2">The sequence shown here is derived from an EMBL/GenBank/DDBJ whole genome shotgun (WGS) entry which is preliminary data.</text>
</comment>
<dbReference type="RefSeq" id="WP_090403792.1">
    <property type="nucleotide sequence ID" value="NZ_FNKM01000002.1"/>
</dbReference>
<dbReference type="EMBL" id="VFES01000042">
    <property type="protein sequence ID" value="TWR52348.1"/>
    <property type="molecule type" value="Genomic_DNA"/>
</dbReference>
<dbReference type="Proteomes" id="UP000198740">
    <property type="component" value="Unassembled WGS sequence"/>
</dbReference>
<sequence length="145" mass="16256">MPTENKTIGQLRLDRIIAANEFLRVIANCGRGFFRNKGAGHDAYLALNGRRNIVWLFDDYTGARINVTREGPWDGFSHGGTLKSLVGSIGSFVLSGKMMRYGYFQPLMDNGFENPWGYGDDILIVRDEGVRLGLIRKPEEQKEAA</sequence>
<gene>
    <name evidence="2" type="ORF">FIV39_32405</name>
    <name evidence="1" type="ORF">SAMN04490186_3906</name>
</gene>
<evidence type="ECO:0000313" key="1">
    <source>
        <dbReference type="EMBL" id="SDR19359.1"/>
    </source>
</evidence>
<keyword evidence="3" id="KW-1185">Reference proteome</keyword>
<evidence type="ECO:0000313" key="2">
    <source>
        <dbReference type="EMBL" id="TWR52348.1"/>
    </source>
</evidence>
<proteinExistence type="predicted"/>
<dbReference type="AlphaFoldDB" id="A0A1H1H1U9"/>
<accession>A0A1H1H1U9</accession>
<reference evidence="1 3" key="1">
    <citation type="submission" date="2016-10" db="EMBL/GenBank/DDBJ databases">
        <authorList>
            <person name="Varghese N."/>
            <person name="Submissions S."/>
        </authorList>
    </citation>
    <scope>NUCLEOTIDE SEQUENCE [LARGE SCALE GENOMIC DNA]</scope>
    <source>
        <strain evidence="1 3">BS2976</strain>
    </source>
</reference>
<dbReference type="Proteomes" id="UP000317267">
    <property type="component" value="Unassembled WGS sequence"/>
</dbReference>
<evidence type="ECO:0000313" key="3">
    <source>
        <dbReference type="Proteomes" id="UP000198740"/>
    </source>
</evidence>